<proteinExistence type="predicted"/>
<protein>
    <recommendedName>
        <fullName evidence="4">Ig-like domain-containing protein</fullName>
    </recommendedName>
</protein>
<dbReference type="AlphaFoldDB" id="A0A1Z4MZ48"/>
<gene>
    <name evidence="2" type="ORF">NIES37_26750</name>
</gene>
<dbReference type="KEGG" id="ttq:NIES37_26750"/>
<sequence>MWLKILRSQKILVSSVFVMMGITSASYAQTVPESFVTPSGNIRCIVVGENKDALRCEINSGLKPIPPQPYPHYCEYDWGGGFLLSESGKPEILCISDTFEANYKLSYGSSWKQAGFNCLSQRTGLTCTNASGNGFFLSRERWKIISGDQ</sequence>
<name>A0A1Z4MZ48_9CYAN</name>
<dbReference type="RefSeq" id="WP_096576365.1">
    <property type="nucleotide sequence ID" value="NZ_CAWNJS010000001.1"/>
</dbReference>
<dbReference type="Proteomes" id="UP000218785">
    <property type="component" value="Chromosome"/>
</dbReference>
<dbReference type="InterPro" id="IPR046576">
    <property type="entry name" value="DUF6636"/>
</dbReference>
<feature type="chain" id="PRO_5012261170" description="Ig-like domain-containing protein" evidence="1">
    <location>
        <begin position="29"/>
        <end position="149"/>
    </location>
</feature>
<keyword evidence="3" id="KW-1185">Reference proteome</keyword>
<evidence type="ECO:0000256" key="1">
    <source>
        <dbReference type="SAM" id="SignalP"/>
    </source>
</evidence>
<feature type="signal peptide" evidence="1">
    <location>
        <begin position="1"/>
        <end position="28"/>
    </location>
</feature>
<dbReference type="Pfam" id="PF20341">
    <property type="entry name" value="DUF6636"/>
    <property type="match status" value="1"/>
</dbReference>
<organism evidence="2 3">
    <name type="scientific">Tolypothrix tenuis PCC 7101</name>
    <dbReference type="NCBI Taxonomy" id="231146"/>
    <lineage>
        <taxon>Bacteria</taxon>
        <taxon>Bacillati</taxon>
        <taxon>Cyanobacteriota</taxon>
        <taxon>Cyanophyceae</taxon>
        <taxon>Nostocales</taxon>
        <taxon>Tolypothrichaceae</taxon>
        <taxon>Tolypothrix</taxon>
    </lineage>
</organism>
<reference evidence="2 3" key="1">
    <citation type="submission" date="2017-06" db="EMBL/GenBank/DDBJ databases">
        <title>Genome sequencing of cyanobaciteial culture collection at National Institute for Environmental Studies (NIES).</title>
        <authorList>
            <person name="Hirose Y."/>
            <person name="Shimura Y."/>
            <person name="Fujisawa T."/>
            <person name="Nakamura Y."/>
            <person name="Kawachi M."/>
        </authorList>
    </citation>
    <scope>NUCLEOTIDE SEQUENCE [LARGE SCALE GENOMIC DNA]</scope>
    <source>
        <strain evidence="2 3">NIES-37</strain>
    </source>
</reference>
<accession>A0A1Z4MZ48</accession>
<evidence type="ECO:0008006" key="4">
    <source>
        <dbReference type="Google" id="ProtNLM"/>
    </source>
</evidence>
<evidence type="ECO:0000313" key="2">
    <source>
        <dbReference type="EMBL" id="BAY98723.1"/>
    </source>
</evidence>
<evidence type="ECO:0000313" key="3">
    <source>
        <dbReference type="Proteomes" id="UP000218785"/>
    </source>
</evidence>
<keyword evidence="1" id="KW-0732">Signal</keyword>
<dbReference type="EMBL" id="AP018248">
    <property type="protein sequence ID" value="BAY98723.1"/>
    <property type="molecule type" value="Genomic_DNA"/>
</dbReference>